<evidence type="ECO:0000256" key="1">
    <source>
        <dbReference type="SAM" id="Phobius"/>
    </source>
</evidence>
<organism evidence="2 3">
    <name type="scientific">Parascedosporium putredinis</name>
    <dbReference type="NCBI Taxonomy" id="1442378"/>
    <lineage>
        <taxon>Eukaryota</taxon>
        <taxon>Fungi</taxon>
        <taxon>Dikarya</taxon>
        <taxon>Ascomycota</taxon>
        <taxon>Pezizomycotina</taxon>
        <taxon>Sordariomycetes</taxon>
        <taxon>Hypocreomycetidae</taxon>
        <taxon>Microascales</taxon>
        <taxon>Microascaceae</taxon>
        <taxon>Parascedosporium</taxon>
    </lineage>
</organism>
<protein>
    <submittedName>
        <fullName evidence="2">Uncharacterized protein</fullName>
    </submittedName>
</protein>
<proteinExistence type="predicted"/>
<feature type="transmembrane region" description="Helical" evidence="1">
    <location>
        <begin position="288"/>
        <end position="311"/>
    </location>
</feature>
<comment type="caution">
    <text evidence="2">The sequence shown here is derived from an EMBL/GenBank/DDBJ whole genome shotgun (WGS) entry which is preliminary data.</text>
</comment>
<dbReference type="OrthoDB" id="5392974at2759"/>
<evidence type="ECO:0000313" key="2">
    <source>
        <dbReference type="EMBL" id="CAI4214489.1"/>
    </source>
</evidence>
<gene>
    <name evidence="2" type="ORF">PPNO1_LOCUS4222</name>
</gene>
<reference evidence="2" key="1">
    <citation type="submission" date="2022-11" db="EMBL/GenBank/DDBJ databases">
        <authorList>
            <person name="Scott C."/>
            <person name="Bruce N."/>
        </authorList>
    </citation>
    <scope>NUCLEOTIDE SEQUENCE</scope>
</reference>
<dbReference type="Proteomes" id="UP000838763">
    <property type="component" value="Unassembled WGS sequence"/>
</dbReference>
<keyword evidence="1" id="KW-0812">Transmembrane</keyword>
<keyword evidence="1" id="KW-0472">Membrane</keyword>
<keyword evidence="1" id="KW-1133">Transmembrane helix</keyword>
<dbReference type="EMBL" id="CALLCH030000011">
    <property type="protein sequence ID" value="CAI4214489.1"/>
    <property type="molecule type" value="Genomic_DNA"/>
</dbReference>
<keyword evidence="3" id="KW-1185">Reference proteome</keyword>
<name>A0A9P1M996_9PEZI</name>
<evidence type="ECO:0000313" key="3">
    <source>
        <dbReference type="Proteomes" id="UP000838763"/>
    </source>
</evidence>
<accession>A0A9P1M996</accession>
<dbReference type="AlphaFoldDB" id="A0A9P1M996"/>
<sequence length="330" mass="36759">MDVTESQLSIAIAGPGYSAVLGNVTTSPDALRHLSIRRREFTHLLASLRIHPMFLDAVADSSPLAMRHECQLDGNPAIVYILRVSNSISQQSAIAVTQNYRLASPGSKSKYASIQVSALVLGYDDSATRNFEACLRKRKESVFEARSVVMAFLEVEKERRFLEVRKRRAGLREILHKISSLSALAEPPLPPPERHRKVDDNIGLYLEASALRVNGLQAWKRQIISLQAEADAAGDRALASSLARLVLQYEHRIERCDVTREAASLAYQMETSYLARSDTRIAIKDAKIMRVVAVFTVLFLPATFTATFMAVPQIEEAINGLEMVRKSHDR</sequence>